<dbReference type="Pfam" id="PF07715">
    <property type="entry name" value="Plug"/>
    <property type="match status" value="1"/>
</dbReference>
<keyword evidence="16" id="KW-1185">Reference proteome</keyword>
<evidence type="ECO:0000256" key="3">
    <source>
        <dbReference type="ARBA" id="ARBA00022448"/>
    </source>
</evidence>
<dbReference type="RefSeq" id="WP_192106704.1">
    <property type="nucleotide sequence ID" value="NZ_JACYXJ010000001.1"/>
</dbReference>
<comment type="subcellular location">
    <subcellularLocation>
        <location evidence="1 11">Cell outer membrane</location>
        <topology evidence="1 11">Multi-pass membrane protein</topology>
    </subcellularLocation>
</comment>
<organism evidence="15 16">
    <name type="scientific">Roseibium polysiphoniae</name>
    <dbReference type="NCBI Taxonomy" id="2571221"/>
    <lineage>
        <taxon>Bacteria</taxon>
        <taxon>Pseudomonadati</taxon>
        <taxon>Pseudomonadota</taxon>
        <taxon>Alphaproteobacteria</taxon>
        <taxon>Hyphomicrobiales</taxon>
        <taxon>Stappiaceae</taxon>
        <taxon>Roseibium</taxon>
    </lineage>
</organism>
<evidence type="ECO:0000259" key="14">
    <source>
        <dbReference type="Pfam" id="PF07715"/>
    </source>
</evidence>
<dbReference type="InterPro" id="IPR010949">
    <property type="entry name" value="TonB_Hb/transfer/lactofer_rcpt"/>
</dbReference>
<keyword evidence="10 11" id="KW-0998">Cell outer membrane</keyword>
<comment type="similarity">
    <text evidence="2 11 12">Belongs to the TonB-dependent receptor family.</text>
</comment>
<accession>A0ABR9C512</accession>
<reference evidence="15 16" key="1">
    <citation type="submission" date="2020-09" db="EMBL/GenBank/DDBJ databases">
        <title>The genome sequence of type strain Labrenzia polysiphoniae KACC 19711.</title>
        <authorList>
            <person name="Liu Y."/>
        </authorList>
    </citation>
    <scope>NUCLEOTIDE SEQUENCE [LARGE SCALE GENOMIC DNA]</scope>
    <source>
        <strain evidence="15 16">KACC 19711</strain>
    </source>
</reference>
<name>A0ABR9C512_9HYPH</name>
<gene>
    <name evidence="15" type="ORF">IG617_01595</name>
</gene>
<keyword evidence="9 15" id="KW-0675">Receptor</keyword>
<dbReference type="EMBL" id="JACYXJ010000001">
    <property type="protein sequence ID" value="MBD8874968.1"/>
    <property type="molecule type" value="Genomic_DNA"/>
</dbReference>
<dbReference type="NCBIfam" id="TIGR01786">
    <property type="entry name" value="TonB-hemlactrns"/>
    <property type="match status" value="1"/>
</dbReference>
<evidence type="ECO:0000256" key="11">
    <source>
        <dbReference type="PROSITE-ProRule" id="PRU01360"/>
    </source>
</evidence>
<evidence type="ECO:0000256" key="2">
    <source>
        <dbReference type="ARBA" id="ARBA00009810"/>
    </source>
</evidence>
<feature type="domain" description="TonB-dependent receptor plug" evidence="14">
    <location>
        <begin position="49"/>
        <end position="150"/>
    </location>
</feature>
<keyword evidence="3 11" id="KW-0813">Transport</keyword>
<dbReference type="InterPro" id="IPR011276">
    <property type="entry name" value="TonB_haem/Hb_rcpt"/>
</dbReference>
<dbReference type="InterPro" id="IPR036942">
    <property type="entry name" value="Beta-barrel_TonB_sf"/>
</dbReference>
<dbReference type="InterPro" id="IPR012910">
    <property type="entry name" value="Plug_dom"/>
</dbReference>
<dbReference type="InterPro" id="IPR000531">
    <property type="entry name" value="Beta-barrel_TonB"/>
</dbReference>
<proteinExistence type="inferred from homology"/>
<dbReference type="SUPFAM" id="SSF56935">
    <property type="entry name" value="Porins"/>
    <property type="match status" value="1"/>
</dbReference>
<keyword evidence="4 11" id="KW-1134">Transmembrane beta strand</keyword>
<evidence type="ECO:0000256" key="6">
    <source>
        <dbReference type="ARBA" id="ARBA00022729"/>
    </source>
</evidence>
<evidence type="ECO:0000313" key="16">
    <source>
        <dbReference type="Proteomes" id="UP000615687"/>
    </source>
</evidence>
<keyword evidence="8 11" id="KW-0472">Membrane</keyword>
<dbReference type="Pfam" id="PF00593">
    <property type="entry name" value="TonB_dep_Rec_b-barrel"/>
    <property type="match status" value="1"/>
</dbReference>
<dbReference type="InterPro" id="IPR039426">
    <property type="entry name" value="TonB-dep_rcpt-like"/>
</dbReference>
<dbReference type="PANTHER" id="PTHR30069:SF29">
    <property type="entry name" value="HEMOGLOBIN AND HEMOGLOBIN-HAPTOGLOBIN-BINDING PROTEIN 1-RELATED"/>
    <property type="match status" value="1"/>
</dbReference>
<sequence length="720" mass="77741">MSYHARMAMLLASTVILTTSPITSGFAQEQEKTLLEKILVAGEGDAEVTGATVNTISADELEERQIESLSDLSKLDPSVDFNEDDGSVNIRGLDGSRVLTTIDGVPVPWMTEPVYGASGGVSTFGFDTLNQVDILKGSDSSRYGSGVLGGMLGLRTIDPADIIKEGKTWGGQSKVTYDSADNSLSASQAAAARVGGTSVLLQGGYKFGNETSNKGDIGGSGTTRTEANPADYDQYNVLGKLYHDFGEGHQIGIIGEHFYLKDDVDAQTSISSTYTDYEAEETSERSRISAQYDFEAQTDGAFVDEAHLLGYWQSLELNYDTNATRTGTLAGPYNRGDKISKDGVGAHGDFNKTVELFGLENRFLFAADGFWGETTQFTSGEDACSSVYSYSCGFYHVNQSYQPDVTSLTFGASLEDRIALGTSGFSITPGVRFDWYSHDPNSTAAYESNDTSIQNLAENTDAAVSGKLLAEYSWSFGRVYGQWAQGFRAPTADELFTTYGSPATYLTIGNPDLEAETSNGFELGIELGDSNFGGGAAGFLNLYKNFIDTQSVTAASLGLSGYPFGVTEYINRDDVRIYGIEANVHWKFRPNWRVSGTIAMIEGQDENTGETISSIPPFRGIFDLGYDNGEWGVGATWTIAGSRDNVGLSKGYAPGYGLLDLRASWKPEQVEGLSLSASVENVFDQAYYNAVSLPTSSLSQPDRYYSESGRSFKANLVYKF</sequence>
<evidence type="ECO:0000256" key="5">
    <source>
        <dbReference type="ARBA" id="ARBA00022692"/>
    </source>
</evidence>
<evidence type="ECO:0000256" key="1">
    <source>
        <dbReference type="ARBA" id="ARBA00004571"/>
    </source>
</evidence>
<dbReference type="PANTHER" id="PTHR30069">
    <property type="entry name" value="TONB-DEPENDENT OUTER MEMBRANE RECEPTOR"/>
    <property type="match status" value="1"/>
</dbReference>
<evidence type="ECO:0000256" key="4">
    <source>
        <dbReference type="ARBA" id="ARBA00022452"/>
    </source>
</evidence>
<dbReference type="PROSITE" id="PS52016">
    <property type="entry name" value="TONB_DEPENDENT_REC_3"/>
    <property type="match status" value="1"/>
</dbReference>
<keyword evidence="5 11" id="KW-0812">Transmembrane</keyword>
<keyword evidence="7 12" id="KW-0798">TonB box</keyword>
<comment type="caution">
    <text evidence="15">The sequence shown here is derived from an EMBL/GenBank/DDBJ whole genome shotgun (WGS) entry which is preliminary data.</text>
</comment>
<dbReference type="Gene3D" id="2.170.130.10">
    <property type="entry name" value="TonB-dependent receptor, plug domain"/>
    <property type="match status" value="1"/>
</dbReference>
<evidence type="ECO:0000256" key="9">
    <source>
        <dbReference type="ARBA" id="ARBA00023170"/>
    </source>
</evidence>
<dbReference type="NCBIfam" id="TIGR01785">
    <property type="entry name" value="TonB-hemin"/>
    <property type="match status" value="1"/>
</dbReference>
<keyword evidence="6" id="KW-0732">Signal</keyword>
<dbReference type="Gene3D" id="2.40.170.20">
    <property type="entry name" value="TonB-dependent receptor, beta-barrel domain"/>
    <property type="match status" value="1"/>
</dbReference>
<evidence type="ECO:0000313" key="15">
    <source>
        <dbReference type="EMBL" id="MBD8874968.1"/>
    </source>
</evidence>
<evidence type="ECO:0000256" key="8">
    <source>
        <dbReference type="ARBA" id="ARBA00023136"/>
    </source>
</evidence>
<evidence type="ECO:0000256" key="7">
    <source>
        <dbReference type="ARBA" id="ARBA00023077"/>
    </source>
</evidence>
<evidence type="ECO:0000256" key="10">
    <source>
        <dbReference type="ARBA" id="ARBA00023237"/>
    </source>
</evidence>
<protein>
    <submittedName>
        <fullName evidence="15">TonB-dependent hemoglobin/transferrin/lactoferrin family receptor</fullName>
    </submittedName>
</protein>
<evidence type="ECO:0000256" key="12">
    <source>
        <dbReference type="RuleBase" id="RU003357"/>
    </source>
</evidence>
<dbReference type="InterPro" id="IPR037066">
    <property type="entry name" value="Plug_dom_sf"/>
</dbReference>
<dbReference type="Proteomes" id="UP000615687">
    <property type="component" value="Unassembled WGS sequence"/>
</dbReference>
<feature type="domain" description="TonB-dependent receptor-like beta-barrel" evidence="13">
    <location>
        <begin position="229"/>
        <end position="682"/>
    </location>
</feature>
<evidence type="ECO:0000259" key="13">
    <source>
        <dbReference type="Pfam" id="PF00593"/>
    </source>
</evidence>
<dbReference type="CDD" id="cd01347">
    <property type="entry name" value="ligand_gated_channel"/>
    <property type="match status" value="1"/>
</dbReference>